<organism evidence="2 3">
    <name type="scientific">Ditylenchus dipsaci</name>
    <dbReference type="NCBI Taxonomy" id="166011"/>
    <lineage>
        <taxon>Eukaryota</taxon>
        <taxon>Metazoa</taxon>
        <taxon>Ecdysozoa</taxon>
        <taxon>Nematoda</taxon>
        <taxon>Chromadorea</taxon>
        <taxon>Rhabditida</taxon>
        <taxon>Tylenchina</taxon>
        <taxon>Tylenchomorpha</taxon>
        <taxon>Sphaerularioidea</taxon>
        <taxon>Anguinidae</taxon>
        <taxon>Anguininae</taxon>
        <taxon>Ditylenchus</taxon>
    </lineage>
</organism>
<evidence type="ECO:0000259" key="1">
    <source>
        <dbReference type="Pfam" id="PF06110"/>
    </source>
</evidence>
<proteinExistence type="predicted"/>
<evidence type="ECO:0000313" key="2">
    <source>
        <dbReference type="Proteomes" id="UP000887574"/>
    </source>
</evidence>
<accession>A0A915CRW0</accession>
<evidence type="ECO:0000313" key="3">
    <source>
        <dbReference type="WBParaSite" id="jg11957"/>
    </source>
</evidence>
<name>A0A915CRW0_9BILA</name>
<sequence>MRTLILRSFQIQFSSFYVGSKLLLVSRRSEMLMLGRNHSLLQMCWKNPSNSFKTDERLKVSCIPTLLQLNSNNRCLNKDEDFMDAKTICFQKAEAKLHKHSISP</sequence>
<dbReference type="InterPro" id="IPR010357">
    <property type="entry name" value="TXNDC17_dom"/>
</dbReference>
<dbReference type="WBParaSite" id="jg11957">
    <property type="protein sequence ID" value="jg11957"/>
    <property type="gene ID" value="jg11957"/>
</dbReference>
<dbReference type="AlphaFoldDB" id="A0A915CRW0"/>
<protein>
    <submittedName>
        <fullName evidence="3">Thioredoxin domain-containing protein</fullName>
    </submittedName>
</protein>
<reference evidence="3" key="1">
    <citation type="submission" date="2022-11" db="UniProtKB">
        <authorList>
            <consortium name="WormBaseParasite"/>
        </authorList>
    </citation>
    <scope>IDENTIFICATION</scope>
</reference>
<keyword evidence="2" id="KW-1185">Reference proteome</keyword>
<feature type="domain" description="Thioredoxin" evidence="1">
    <location>
        <begin position="44"/>
        <end position="78"/>
    </location>
</feature>
<dbReference type="Proteomes" id="UP000887574">
    <property type="component" value="Unplaced"/>
</dbReference>
<dbReference type="Pfam" id="PF06110">
    <property type="entry name" value="TXD17-like_Trx"/>
    <property type="match status" value="1"/>
</dbReference>
<dbReference type="Gene3D" id="3.40.30.10">
    <property type="entry name" value="Glutaredoxin"/>
    <property type="match status" value="1"/>
</dbReference>